<evidence type="ECO:0000259" key="4">
    <source>
        <dbReference type="Pfam" id="PF08164"/>
    </source>
</evidence>
<dbReference type="RefSeq" id="XP_060410957.1">
    <property type="nucleotide sequence ID" value="XM_060555402.1"/>
</dbReference>
<dbReference type="PANTHER" id="PTHR15565">
    <property type="entry name" value="AATF PROTEIN APOPTOSIS ANTAGONIZING TRANSCRIPTION FACTOR"/>
    <property type="match status" value="1"/>
</dbReference>
<evidence type="ECO:0000313" key="7">
    <source>
        <dbReference type="Proteomes" id="UP001230504"/>
    </source>
</evidence>
<feature type="region of interest" description="Disordered" evidence="3">
    <location>
        <begin position="1"/>
        <end position="58"/>
    </location>
</feature>
<dbReference type="Proteomes" id="UP001230504">
    <property type="component" value="Unassembled WGS sequence"/>
</dbReference>
<feature type="region of interest" description="Disordered" evidence="3">
    <location>
        <begin position="73"/>
        <end position="325"/>
    </location>
</feature>
<dbReference type="Pfam" id="PF13339">
    <property type="entry name" value="AATF-Che1"/>
    <property type="match status" value="1"/>
</dbReference>
<dbReference type="GeneID" id="85439642"/>
<evidence type="ECO:0000259" key="5">
    <source>
        <dbReference type="Pfam" id="PF13339"/>
    </source>
</evidence>
<dbReference type="InterPro" id="IPR039223">
    <property type="entry name" value="AATF/Bfr2"/>
</dbReference>
<evidence type="ECO:0000313" key="6">
    <source>
        <dbReference type="EMBL" id="KAK1579869.1"/>
    </source>
</evidence>
<feature type="region of interest" description="Disordered" evidence="3">
    <location>
        <begin position="371"/>
        <end position="397"/>
    </location>
</feature>
<keyword evidence="7" id="KW-1185">Reference proteome</keyword>
<proteinExistence type="inferred from homology"/>
<organism evidence="6 7">
    <name type="scientific">Colletotrichum navitas</name>
    <dbReference type="NCBI Taxonomy" id="681940"/>
    <lineage>
        <taxon>Eukaryota</taxon>
        <taxon>Fungi</taxon>
        <taxon>Dikarya</taxon>
        <taxon>Ascomycota</taxon>
        <taxon>Pezizomycotina</taxon>
        <taxon>Sordariomycetes</taxon>
        <taxon>Hypocreomycetidae</taxon>
        <taxon>Glomerellales</taxon>
        <taxon>Glomerellaceae</taxon>
        <taxon>Colletotrichum</taxon>
        <taxon>Colletotrichum graminicola species complex</taxon>
    </lineage>
</organism>
<dbReference type="InterPro" id="IPR025160">
    <property type="entry name" value="AATF"/>
</dbReference>
<dbReference type="GO" id="GO:0005730">
    <property type="term" value="C:nucleolus"/>
    <property type="evidence" value="ECO:0007669"/>
    <property type="project" value="TreeGrafter"/>
</dbReference>
<dbReference type="PANTHER" id="PTHR15565:SF0">
    <property type="entry name" value="PROTEIN AATF"/>
    <property type="match status" value="1"/>
</dbReference>
<feature type="compositionally biased region" description="Acidic residues" evidence="3">
    <location>
        <begin position="226"/>
        <end position="302"/>
    </location>
</feature>
<feature type="compositionally biased region" description="Acidic residues" evidence="3">
    <location>
        <begin position="140"/>
        <end position="167"/>
    </location>
</feature>
<dbReference type="GO" id="GO:0000462">
    <property type="term" value="P:maturation of SSU-rRNA from tricistronic rRNA transcript (SSU-rRNA, 5.8S rRNA, LSU-rRNA)"/>
    <property type="evidence" value="ECO:0007669"/>
    <property type="project" value="TreeGrafter"/>
</dbReference>
<accession>A0AAD8PTM2</accession>
<dbReference type="AlphaFoldDB" id="A0AAD8PTM2"/>
<feature type="region of interest" description="Disordered" evidence="3">
    <location>
        <begin position="625"/>
        <end position="650"/>
    </location>
</feature>
<evidence type="ECO:0000256" key="2">
    <source>
        <dbReference type="ARBA" id="ARBA00013850"/>
    </source>
</evidence>
<dbReference type="EMBL" id="JAHLJV010000061">
    <property type="protein sequence ID" value="KAK1579869.1"/>
    <property type="molecule type" value="Genomic_DNA"/>
</dbReference>
<feature type="compositionally biased region" description="Polar residues" evidence="3">
    <location>
        <begin position="25"/>
        <end position="39"/>
    </location>
</feature>
<evidence type="ECO:0000256" key="1">
    <source>
        <dbReference type="ARBA" id="ARBA00008966"/>
    </source>
</evidence>
<feature type="domain" description="AATF leucine zipper-containing" evidence="5">
    <location>
        <begin position="339"/>
        <end position="469"/>
    </location>
</feature>
<reference evidence="6" key="1">
    <citation type="submission" date="2021-06" db="EMBL/GenBank/DDBJ databases">
        <title>Comparative genomics, transcriptomics and evolutionary studies reveal genomic signatures of adaptation to plant cell wall in hemibiotrophic fungi.</title>
        <authorList>
            <consortium name="DOE Joint Genome Institute"/>
            <person name="Baroncelli R."/>
            <person name="Diaz J.F."/>
            <person name="Benocci T."/>
            <person name="Peng M."/>
            <person name="Battaglia E."/>
            <person name="Haridas S."/>
            <person name="Andreopoulos W."/>
            <person name="Labutti K."/>
            <person name="Pangilinan J."/>
            <person name="Floch G.L."/>
            <person name="Makela M.R."/>
            <person name="Henrissat B."/>
            <person name="Grigoriev I.V."/>
            <person name="Crouch J.A."/>
            <person name="De Vries R.P."/>
            <person name="Sukno S.A."/>
            <person name="Thon M.R."/>
        </authorList>
    </citation>
    <scope>NUCLEOTIDE SEQUENCE</scope>
    <source>
        <strain evidence="6">CBS 125086</strain>
    </source>
</reference>
<evidence type="ECO:0000256" key="3">
    <source>
        <dbReference type="SAM" id="MobiDB-lite"/>
    </source>
</evidence>
<comment type="caution">
    <text evidence="6">The sequence shown here is derived from an EMBL/GenBank/DDBJ whole genome shotgun (WGS) entry which is preliminary data.</text>
</comment>
<gene>
    <name evidence="6" type="ORF">LY79DRAFT_521954</name>
</gene>
<sequence>MDGGVPGSAARHHQKVSEAQKFRLGSSSISCRTNRSRQATWPPAEELPTGKRRHQRVTHKVFKRLRSCKYLHYSTDLDPEAEPIEESENESGSEEAADENAGTEHYVTVGKSKLREKEGVSLGPQYRGARVSRDALNDSSGEDGSDVFEDAREDLDSNGEEFDDPETADLAADEAAAGDEDVEISSDNAFGDSDDEELHGFVSRSNSLPKDKKESRSKRLKAADFISDEEEGSDNDSESAELDHEDLEGSNSGDEDLLGDLEGSDDDEDDEDDAEIGSGEDEDEDSEEDSDVSDDDDDDDDDQPRRKSSTADARAEQRKLMSEGQKALAATISAAVQQDAQKGMAVREQRKTFDGLLNIRIRLQKALVATNSFSAVEPTSKDGDEEEDGQGSEPYEAAEEAALKLLNTLDSFRASLLPAELAQQAAGAKRKRGDYDTSTSSEVIWEGIQEAEQRASKYRKKVLETWSAKTRSANVEVKSRNLVSTQTSIVASLEDQLLNVDRLVKRTRTPRSCAPAQVARKVNEDPEVYDDADFYQLLLKELVEQRTSDTGGGTAAQPTVRWAAMKEAKTKKHVDRRASKGRKMRFNVHEKLQNFMAPEDRRAWEQDAIDRLFGTLFGQKMELSEQASDAEMEDDEDVDAEEAGLRLFRN</sequence>
<dbReference type="InterPro" id="IPR012617">
    <property type="entry name" value="AATF_C"/>
</dbReference>
<feature type="compositionally biased region" description="Acidic residues" evidence="3">
    <location>
        <begin position="77"/>
        <end position="98"/>
    </location>
</feature>
<dbReference type="Pfam" id="PF08164">
    <property type="entry name" value="TRAUB"/>
    <property type="match status" value="1"/>
</dbReference>
<name>A0AAD8PTM2_9PEZI</name>
<comment type="similarity">
    <text evidence="1">Belongs to the AATF family.</text>
</comment>
<feature type="compositionally biased region" description="Acidic residues" evidence="3">
    <location>
        <begin position="628"/>
        <end position="642"/>
    </location>
</feature>
<feature type="domain" description="Apoptosis-antagonizing transcription factor C-terminal" evidence="4">
    <location>
        <begin position="535"/>
        <end position="617"/>
    </location>
</feature>
<protein>
    <recommendedName>
        <fullName evidence="2">Protein BFR2</fullName>
    </recommendedName>
</protein>